<keyword evidence="14" id="KW-1185">Reference proteome</keyword>
<evidence type="ECO:0000256" key="3">
    <source>
        <dbReference type="ARBA" id="ARBA00022448"/>
    </source>
</evidence>
<feature type="transmembrane region" description="Helical" evidence="8">
    <location>
        <begin position="115"/>
        <end position="140"/>
    </location>
</feature>
<keyword evidence="4 8" id="KW-0812">Transmembrane</keyword>
<feature type="transmembrane region" description="Helical" evidence="8">
    <location>
        <begin position="37"/>
        <end position="57"/>
    </location>
</feature>
<dbReference type="InterPro" id="IPR038377">
    <property type="entry name" value="Na/Glc_symporter_sf"/>
</dbReference>
<dbReference type="PANTHER" id="PTHR48086:SF7">
    <property type="entry name" value="SODIUM-SOLUTE SYMPORTER-RELATED"/>
    <property type="match status" value="1"/>
</dbReference>
<feature type="transmembrane region" description="Helical" evidence="8">
    <location>
        <begin position="407"/>
        <end position="425"/>
    </location>
</feature>
<dbReference type="InterPro" id="IPR050277">
    <property type="entry name" value="Sodium:Solute_Symporter"/>
</dbReference>
<dbReference type="AlphaFoldDB" id="A0A432AXJ1"/>
<feature type="transmembrane region" description="Helical" evidence="8">
    <location>
        <begin position="152"/>
        <end position="172"/>
    </location>
</feature>
<gene>
    <name evidence="11" type="ORF">EKD02_01605</name>
    <name evidence="9" type="ORF">FP507_04080</name>
    <name evidence="10" type="ORF">GJ685_03420</name>
</gene>
<feature type="transmembrane region" description="Helical" evidence="8">
    <location>
        <begin position="377"/>
        <end position="400"/>
    </location>
</feature>
<dbReference type="Proteomes" id="UP000279908">
    <property type="component" value="Unassembled WGS sequence"/>
</dbReference>
<evidence type="ECO:0000256" key="6">
    <source>
        <dbReference type="ARBA" id="ARBA00023136"/>
    </source>
</evidence>
<evidence type="ECO:0000256" key="5">
    <source>
        <dbReference type="ARBA" id="ARBA00022989"/>
    </source>
</evidence>
<dbReference type="GO" id="GO:0005886">
    <property type="term" value="C:plasma membrane"/>
    <property type="evidence" value="ECO:0007669"/>
    <property type="project" value="TreeGrafter"/>
</dbReference>
<dbReference type="Pfam" id="PF00474">
    <property type="entry name" value="SSF"/>
    <property type="match status" value="1"/>
</dbReference>
<evidence type="ECO:0000256" key="7">
    <source>
        <dbReference type="RuleBase" id="RU362091"/>
    </source>
</evidence>
<evidence type="ECO:0000313" key="10">
    <source>
        <dbReference type="EMBL" id="MWV54112.1"/>
    </source>
</evidence>
<evidence type="ECO:0000313" key="12">
    <source>
        <dbReference type="Proteomes" id="UP000279908"/>
    </source>
</evidence>
<dbReference type="Proteomes" id="UP000327458">
    <property type="component" value="Unassembled WGS sequence"/>
</dbReference>
<dbReference type="Gene3D" id="1.20.1730.10">
    <property type="entry name" value="Sodium/glucose cotransporter"/>
    <property type="match status" value="1"/>
</dbReference>
<evidence type="ECO:0000313" key="11">
    <source>
        <dbReference type="EMBL" id="RTY40114.1"/>
    </source>
</evidence>
<dbReference type="EMBL" id="RXYK01000001">
    <property type="protein sequence ID" value="RTY40114.1"/>
    <property type="molecule type" value="Genomic_DNA"/>
</dbReference>
<accession>A0A432AXJ1</accession>
<comment type="subcellular location">
    <subcellularLocation>
        <location evidence="1">Membrane</location>
        <topology evidence="1">Multi-pass membrane protein</topology>
    </subcellularLocation>
</comment>
<dbReference type="EMBL" id="WUBZ01000007">
    <property type="protein sequence ID" value="MWV54112.1"/>
    <property type="molecule type" value="Genomic_DNA"/>
</dbReference>
<proteinExistence type="inferred from homology"/>
<feature type="transmembrane region" description="Helical" evidence="8">
    <location>
        <begin position="63"/>
        <end position="89"/>
    </location>
</feature>
<evidence type="ECO:0000313" key="14">
    <source>
        <dbReference type="Proteomes" id="UP000489351"/>
    </source>
</evidence>
<reference evidence="11 12" key="1">
    <citation type="submission" date="2018-12" db="EMBL/GenBank/DDBJ databases">
        <authorList>
            <person name="Lunina O.N."/>
            <person name="Grouzdev D.S."/>
            <person name="Gorlenko V.M."/>
            <person name="Savvichev A.S."/>
        </authorList>
    </citation>
    <scope>NUCLEOTIDE SEQUENCE [LARGE SCALE GENOMIC DNA]</scope>
    <source>
        <strain evidence="11 12">BrKhr-17</strain>
    </source>
</reference>
<dbReference type="Proteomes" id="UP000489351">
    <property type="component" value="Unassembled WGS sequence"/>
</dbReference>
<comment type="caution">
    <text evidence="11">The sequence shown here is derived from an EMBL/GenBank/DDBJ whole genome shotgun (WGS) entry which is preliminary data.</text>
</comment>
<evidence type="ECO:0000256" key="2">
    <source>
        <dbReference type="ARBA" id="ARBA00006434"/>
    </source>
</evidence>
<feature type="transmembrane region" description="Helical" evidence="8">
    <location>
        <begin position="179"/>
        <end position="200"/>
    </location>
</feature>
<feature type="transmembrane region" description="Helical" evidence="8">
    <location>
        <begin position="351"/>
        <end position="371"/>
    </location>
</feature>
<dbReference type="PROSITE" id="PS50283">
    <property type="entry name" value="NA_SOLUT_SYMP_3"/>
    <property type="match status" value="1"/>
</dbReference>
<sequence>MQNSIVIIYLSAVLLVGILAGRKITGLKEYAVAGKSFGAMVIFATLSASFIGGGFSMGNAEKVFLIGIANIVALWGFSLKEVLVALFIAPRMKHYPDAISVGDIMEPHYGKGARIFSGLFGVVLCAGILGAQVGAMGYIFNLFLGIDRTSGILIGCGIVIAYATIGGMRSVIWTDVMQFIVLSVGIPLTLFYGIQFAGGWESMIQRIPPTHLQLPSSPGAITALVSLFLTFVLGETLVPPYVQRLLIGRTDQDVVKGTLFSGLFSIPFFAVTGLIGIVALSLDPGINPNLALPFVVQASLHPVLQGIVIAAIISIIMSSADSFLNGAAIAFSNDLVAPLRRTPLAPSAELFLARATTLIVGVAAVVFALSIESVLDILIYAYNFWAPTVVVPLGAAILGFRATKSRFIGGASAGIATALLWNSVFQAPYGIDGLVMGCFANLAVFFMIPAGGENGEGRARSGG</sequence>
<keyword evidence="6 8" id="KW-0472">Membrane</keyword>
<evidence type="ECO:0000256" key="8">
    <source>
        <dbReference type="SAM" id="Phobius"/>
    </source>
</evidence>
<protein>
    <submittedName>
        <fullName evidence="11">Sodium:solute symporter family protein</fullName>
    </submittedName>
</protein>
<evidence type="ECO:0000313" key="13">
    <source>
        <dbReference type="Proteomes" id="UP000327458"/>
    </source>
</evidence>
<dbReference type="GO" id="GO:0022857">
    <property type="term" value="F:transmembrane transporter activity"/>
    <property type="evidence" value="ECO:0007669"/>
    <property type="project" value="InterPro"/>
</dbReference>
<feature type="transmembrane region" description="Helical" evidence="8">
    <location>
        <begin position="6"/>
        <end position="25"/>
    </location>
</feature>
<evidence type="ECO:0000256" key="1">
    <source>
        <dbReference type="ARBA" id="ARBA00004141"/>
    </source>
</evidence>
<name>A0A432AXJ1_CHLPH</name>
<feature type="transmembrane region" description="Helical" evidence="8">
    <location>
        <begin position="220"/>
        <end position="238"/>
    </location>
</feature>
<keyword evidence="5 8" id="KW-1133">Transmembrane helix</keyword>
<dbReference type="RefSeq" id="WP_011889977.1">
    <property type="nucleotide sequence ID" value="NZ_CP041698.1"/>
</dbReference>
<feature type="transmembrane region" description="Helical" evidence="8">
    <location>
        <begin position="431"/>
        <end position="450"/>
    </location>
</feature>
<dbReference type="EMBL" id="VMRG01000001">
    <property type="protein sequence ID" value="KAA6232357.1"/>
    <property type="molecule type" value="Genomic_DNA"/>
</dbReference>
<keyword evidence="3" id="KW-0813">Transport</keyword>
<feature type="transmembrane region" description="Helical" evidence="8">
    <location>
        <begin position="259"/>
        <end position="282"/>
    </location>
</feature>
<dbReference type="InterPro" id="IPR001734">
    <property type="entry name" value="Na/solute_symporter"/>
</dbReference>
<dbReference type="PANTHER" id="PTHR48086">
    <property type="entry name" value="SODIUM/PROLINE SYMPORTER-RELATED"/>
    <property type="match status" value="1"/>
</dbReference>
<feature type="transmembrane region" description="Helical" evidence="8">
    <location>
        <begin position="302"/>
        <end position="331"/>
    </location>
</feature>
<dbReference type="OMA" id="TVMDPLQ"/>
<dbReference type="CDD" id="cd10322">
    <property type="entry name" value="SLC5sbd"/>
    <property type="match status" value="1"/>
</dbReference>
<evidence type="ECO:0000313" key="9">
    <source>
        <dbReference type="EMBL" id="KAA6232357.1"/>
    </source>
</evidence>
<evidence type="ECO:0000256" key="4">
    <source>
        <dbReference type="ARBA" id="ARBA00022692"/>
    </source>
</evidence>
<reference evidence="10 14" key="3">
    <citation type="submission" date="2019-11" db="EMBL/GenBank/DDBJ databases">
        <title>Green- and brown-colored morphotypes of Chlorobia in the stratified aquatic ecosystems of Kandalaksha Gulf (White Sea): A model for study of the accessory genome evolution.</title>
        <authorList>
            <person name="Grouzdev D.S."/>
        </authorList>
    </citation>
    <scope>NUCLEOTIDE SEQUENCE [LARGE SCALE GENOMIC DNA]</scope>
    <source>
        <strain evidence="10 14">ZM</strain>
    </source>
</reference>
<comment type="similarity">
    <text evidence="2 7">Belongs to the sodium:solute symporter (SSF) (TC 2.A.21) family.</text>
</comment>
<reference evidence="9 13" key="2">
    <citation type="submission" date="2019-07" db="EMBL/GenBank/DDBJ databases">
        <title>Draft genome Sequence of Chlorobium phaeovibrioides sp. strain PhvTcv-s14, from the Phylum Chlorobi.</title>
        <authorList>
            <person name="Babenko V."/>
            <person name="Boldyreva D."/>
            <person name="Kanygina A."/>
            <person name="Selezneva O."/>
            <person name="Akopiyan T."/>
            <person name="Lunina O."/>
        </authorList>
    </citation>
    <scope>NUCLEOTIDE SEQUENCE [LARGE SCALE GENOMIC DNA]</scope>
    <source>
        <strain evidence="9 13">GrTcv12</strain>
    </source>
</reference>
<organism evidence="11 12">
    <name type="scientific">Chlorobium phaeovibrioides</name>
    <dbReference type="NCBI Taxonomy" id="1094"/>
    <lineage>
        <taxon>Bacteria</taxon>
        <taxon>Pseudomonadati</taxon>
        <taxon>Chlorobiota</taxon>
        <taxon>Chlorobiia</taxon>
        <taxon>Chlorobiales</taxon>
        <taxon>Chlorobiaceae</taxon>
        <taxon>Chlorobium/Pelodictyon group</taxon>
        <taxon>Chlorobium</taxon>
    </lineage>
</organism>